<keyword evidence="9" id="KW-1185">Reference proteome</keyword>
<dbReference type="GO" id="GO:0005737">
    <property type="term" value="C:cytoplasm"/>
    <property type="evidence" value="ECO:0007669"/>
    <property type="project" value="TreeGrafter"/>
</dbReference>
<comment type="subcellular location">
    <subcellularLocation>
        <location evidence="1">Nucleus</location>
    </subcellularLocation>
</comment>
<keyword evidence="2" id="KW-0677">Repeat</keyword>
<sequence length="793" mass="88614">MTPSIAQPHVIAHFRSLVWQSLDNDMLPTALFAAERLNAYDPKGGDSVHLLGLCLYRDGQYLAAESLTKSWVRHLGCAYIYAQCCLKLGDGRESQGINALETCRRLWSGTSTWNQHSDIDRRSIPDAATVQFLLGRLWNNAGDVKKSVDSYVAALKLNPFAWEAFTGLCDTGILDKSCPFEGLCANDRLGVNLRPNAVFKQSQEMLESLKIPSYPSHLSNIPATIAEESSGLNGLRNSSENLPSDPFSSNGGSGRDRSDLSYNNHPSFFNRLNEGVGSSLEAETPTAQPTGSSSHDLFGGANGVNIADKPPQVRKTRATTAEITTRKLTSRSTREIGNDGKRSAASSQESGPQAPARRSTRLTSKFTSKLGVGTERETRLGTKEREREAKKAKTVGSRSRSLHLTGTSAAAKERQKERERENIEDINMSDAASKPIFAPGHQIDMKKQEAQLFILDLFKKAGAGYFSLSRFRCKEALHALNSLSLSQKDTPWAQSQLGRAYYEMANYIEAEKCFLRVRHLSPVRTRDMEVFSTILWHQRKEVDLSYLAHELVELDRLSPEAWCALGNCFSLQRDHDQALKCFKRATQLNPKLAYAFTLQGHEHVSNEEYEKALASYRSAITADSRHYNAWYGLGKVFEKMGKFDTAEKHFRTASKINPTNAVLVCCVGMVMEKNKDFRGALHQYNIACEMSPTSALSRFKKARTLMLLKSYQPALKELRILKDLAPDEANVHYLLGRLHKLLHDKKSAIKHFTIALNLDPKAGHLIKEAIENLDEDEEDEYSGDAEENRFLDH</sequence>
<keyword evidence="3 6" id="KW-0802">TPR repeat</keyword>
<feature type="compositionally biased region" description="Basic and acidic residues" evidence="7">
    <location>
        <begin position="332"/>
        <end position="342"/>
    </location>
</feature>
<feature type="compositionally biased region" description="Polar residues" evidence="7">
    <location>
        <begin position="396"/>
        <end position="408"/>
    </location>
</feature>
<dbReference type="Pfam" id="PF00515">
    <property type="entry name" value="TPR_1"/>
    <property type="match status" value="2"/>
</dbReference>
<evidence type="ECO:0000256" key="4">
    <source>
        <dbReference type="ARBA" id="ARBA00023242"/>
    </source>
</evidence>
<dbReference type="PROSITE" id="PS50293">
    <property type="entry name" value="TPR_REGION"/>
    <property type="match status" value="1"/>
</dbReference>
<reference evidence="8" key="1">
    <citation type="submission" date="2015-10" db="EMBL/GenBank/DDBJ databases">
        <authorList>
            <person name="Regsiter A."/>
            <person name="william w."/>
        </authorList>
    </citation>
    <scope>NUCLEOTIDE SEQUENCE</scope>
    <source>
        <strain evidence="8">Montdore</strain>
    </source>
</reference>
<evidence type="ECO:0008006" key="10">
    <source>
        <dbReference type="Google" id="ProtNLM"/>
    </source>
</evidence>
<dbReference type="InterPro" id="IPR019734">
    <property type="entry name" value="TPR_rpt"/>
</dbReference>
<dbReference type="GO" id="GO:0051301">
    <property type="term" value="P:cell division"/>
    <property type="evidence" value="ECO:0007669"/>
    <property type="project" value="TreeGrafter"/>
</dbReference>
<dbReference type="GO" id="GO:0005680">
    <property type="term" value="C:anaphase-promoting complex"/>
    <property type="evidence" value="ECO:0007669"/>
    <property type="project" value="UniProtKB-ARBA"/>
</dbReference>
<organism evidence="8 9">
    <name type="scientific">Tuber aestivum</name>
    <name type="common">summer truffle</name>
    <dbReference type="NCBI Taxonomy" id="59557"/>
    <lineage>
        <taxon>Eukaryota</taxon>
        <taxon>Fungi</taxon>
        <taxon>Dikarya</taxon>
        <taxon>Ascomycota</taxon>
        <taxon>Pezizomycotina</taxon>
        <taxon>Pezizomycetes</taxon>
        <taxon>Pezizales</taxon>
        <taxon>Tuberaceae</taxon>
        <taxon>Tuber</taxon>
    </lineage>
</organism>
<dbReference type="EMBL" id="LN891007">
    <property type="protein sequence ID" value="CUS12011.1"/>
    <property type="molecule type" value="Genomic_DNA"/>
</dbReference>
<dbReference type="GO" id="GO:0016567">
    <property type="term" value="P:protein ubiquitination"/>
    <property type="evidence" value="ECO:0007669"/>
    <property type="project" value="TreeGrafter"/>
</dbReference>
<feature type="repeat" description="TPR" evidence="6">
    <location>
        <begin position="593"/>
        <end position="626"/>
    </location>
</feature>
<dbReference type="GO" id="GO:0031145">
    <property type="term" value="P:anaphase-promoting complex-dependent catabolic process"/>
    <property type="evidence" value="ECO:0007669"/>
    <property type="project" value="TreeGrafter"/>
</dbReference>
<evidence type="ECO:0000313" key="9">
    <source>
        <dbReference type="Proteomes" id="UP001412239"/>
    </source>
</evidence>
<dbReference type="Pfam" id="PF12895">
    <property type="entry name" value="ANAPC3"/>
    <property type="match status" value="1"/>
</dbReference>
<feature type="repeat" description="TPR" evidence="6">
    <location>
        <begin position="491"/>
        <end position="524"/>
    </location>
</feature>
<dbReference type="PANTHER" id="PTHR12558:SF13">
    <property type="entry name" value="CELL DIVISION CYCLE PROTEIN 27 HOMOLOG"/>
    <property type="match status" value="1"/>
</dbReference>
<feature type="repeat" description="TPR" evidence="6">
    <location>
        <begin position="627"/>
        <end position="660"/>
    </location>
</feature>
<dbReference type="FunFam" id="1.25.40.10:FF:000018">
    <property type="entry name" value="Cell division cycle protein 27 homolog B"/>
    <property type="match status" value="1"/>
</dbReference>
<dbReference type="PANTHER" id="PTHR12558">
    <property type="entry name" value="CELL DIVISION CYCLE 16,23,27"/>
    <property type="match status" value="1"/>
</dbReference>
<evidence type="ECO:0000256" key="1">
    <source>
        <dbReference type="ARBA" id="ARBA00004123"/>
    </source>
</evidence>
<feature type="repeat" description="TPR" evidence="6">
    <location>
        <begin position="559"/>
        <end position="592"/>
    </location>
</feature>
<dbReference type="AlphaFoldDB" id="A0A292PYY4"/>
<dbReference type="InterPro" id="IPR011990">
    <property type="entry name" value="TPR-like_helical_dom_sf"/>
</dbReference>
<feature type="region of interest" description="Disordered" evidence="7">
    <location>
        <begin position="774"/>
        <end position="793"/>
    </location>
</feature>
<evidence type="ECO:0000256" key="2">
    <source>
        <dbReference type="ARBA" id="ARBA00022737"/>
    </source>
</evidence>
<dbReference type="GO" id="GO:0007091">
    <property type="term" value="P:metaphase/anaphase transition of mitotic cell cycle"/>
    <property type="evidence" value="ECO:0007669"/>
    <property type="project" value="TreeGrafter"/>
</dbReference>
<evidence type="ECO:0000256" key="3">
    <source>
        <dbReference type="ARBA" id="ARBA00022803"/>
    </source>
</evidence>
<evidence type="ECO:0000256" key="7">
    <source>
        <dbReference type="SAM" id="MobiDB-lite"/>
    </source>
</evidence>
<dbReference type="SUPFAM" id="SSF48452">
    <property type="entry name" value="TPR-like"/>
    <property type="match status" value="1"/>
</dbReference>
<dbReference type="PROSITE" id="PS50005">
    <property type="entry name" value="TPR"/>
    <property type="match status" value="6"/>
</dbReference>
<evidence type="ECO:0000313" key="8">
    <source>
        <dbReference type="EMBL" id="CUS12011.1"/>
    </source>
</evidence>
<protein>
    <recommendedName>
        <fullName evidence="10">Cdc23 domain-containing protein</fullName>
    </recommendedName>
</protein>
<keyword evidence="4" id="KW-0539">Nucleus</keyword>
<feature type="compositionally biased region" description="Basic and acidic residues" evidence="7">
    <location>
        <begin position="374"/>
        <end position="391"/>
    </location>
</feature>
<dbReference type="Gene3D" id="1.25.40.10">
    <property type="entry name" value="Tetratricopeptide repeat domain"/>
    <property type="match status" value="4"/>
</dbReference>
<dbReference type="SUPFAM" id="SSF81901">
    <property type="entry name" value="HCP-like"/>
    <property type="match status" value="1"/>
</dbReference>
<feature type="compositionally biased region" description="Polar residues" evidence="7">
    <location>
        <begin position="318"/>
        <end position="331"/>
    </location>
</feature>
<comment type="similarity">
    <text evidence="5">Belongs to the APC3/CDC27 family.</text>
</comment>
<evidence type="ECO:0000256" key="5">
    <source>
        <dbReference type="ARBA" id="ARBA00038210"/>
    </source>
</evidence>
<feature type="compositionally biased region" description="Basic and acidic residues" evidence="7">
    <location>
        <begin position="411"/>
        <end position="421"/>
    </location>
</feature>
<feature type="compositionally biased region" description="Polar residues" evidence="7">
    <location>
        <begin position="230"/>
        <end position="242"/>
    </location>
</feature>
<name>A0A292PYY4_9PEZI</name>
<feature type="region of interest" description="Disordered" evidence="7">
    <location>
        <begin position="280"/>
        <end position="421"/>
    </location>
</feature>
<feature type="compositionally biased region" description="Acidic residues" evidence="7">
    <location>
        <begin position="774"/>
        <end position="785"/>
    </location>
</feature>
<gene>
    <name evidence="8" type="ORF">GSTUAT00003925001</name>
</gene>
<dbReference type="Proteomes" id="UP001412239">
    <property type="component" value="Unassembled WGS sequence"/>
</dbReference>
<evidence type="ECO:0000256" key="6">
    <source>
        <dbReference type="PROSITE-ProRule" id="PRU00339"/>
    </source>
</evidence>
<feature type="compositionally biased region" description="Polar residues" evidence="7">
    <location>
        <begin position="285"/>
        <end position="295"/>
    </location>
</feature>
<feature type="region of interest" description="Disordered" evidence="7">
    <location>
        <begin position="229"/>
        <end position="268"/>
    </location>
</feature>
<dbReference type="SMART" id="SM00028">
    <property type="entry name" value="TPR"/>
    <property type="match status" value="8"/>
</dbReference>
<feature type="repeat" description="TPR" evidence="6">
    <location>
        <begin position="128"/>
        <end position="161"/>
    </location>
</feature>
<accession>A0A292PYY4</accession>
<proteinExistence type="inferred from homology"/>
<feature type="repeat" description="TPR" evidence="6">
    <location>
        <begin position="729"/>
        <end position="762"/>
    </location>
</feature>